<organism evidence="1 2">
    <name type="scientific">Dimargaris cristalligena</name>
    <dbReference type="NCBI Taxonomy" id="215637"/>
    <lineage>
        <taxon>Eukaryota</taxon>
        <taxon>Fungi</taxon>
        <taxon>Fungi incertae sedis</taxon>
        <taxon>Zoopagomycota</taxon>
        <taxon>Kickxellomycotina</taxon>
        <taxon>Dimargaritomycetes</taxon>
        <taxon>Dimargaritales</taxon>
        <taxon>Dimargaritaceae</taxon>
        <taxon>Dimargaris</taxon>
    </lineage>
</organism>
<proteinExistence type="predicted"/>
<accession>A0A4V1J3Y2</accession>
<protein>
    <submittedName>
        <fullName evidence="1">Uncharacterized protein</fullName>
    </submittedName>
</protein>
<evidence type="ECO:0000313" key="1">
    <source>
        <dbReference type="EMBL" id="RKP33649.1"/>
    </source>
</evidence>
<dbReference type="EMBL" id="ML003670">
    <property type="protein sequence ID" value="RKP33649.1"/>
    <property type="molecule type" value="Genomic_DNA"/>
</dbReference>
<sequence>MSQMKGIYASQTAWDTYSSFWFDLAPLDMWDYILQALGDRFGSSSNTPLPTIRGGPLTAPCTNLTSIERFALYNRKHPLIQGTNRRMNLVLQSLDAPQMALYFPLAHQLNGEGMFQLVQLLQYATETPVNSDSPMPDVVLTNPQDIDVAMVASALSLRARLPVIIIRTVYIGVWDLYREGETAEIFRFLRRYIGPHRVADVPPSPPSIALKIVLHDVVFPILRFLVVLAAQDHRNEIIDAVLDLASAYPNPTSQESFTPIDHNDLMSCLNTWGPDVAFLSLRPRWPKGALKMHSVTGEFCRSYILGRSTLQRFDLVMQRWYYVDMGIYSKQCVG</sequence>
<keyword evidence="2" id="KW-1185">Reference proteome</keyword>
<dbReference type="AlphaFoldDB" id="A0A4V1J3Y2"/>
<gene>
    <name evidence="1" type="ORF">BJ085DRAFT_36910</name>
</gene>
<reference evidence="2" key="1">
    <citation type="journal article" date="2018" name="Nat. Microbiol.">
        <title>Leveraging single-cell genomics to expand the fungal tree of life.</title>
        <authorList>
            <person name="Ahrendt S.R."/>
            <person name="Quandt C.A."/>
            <person name="Ciobanu D."/>
            <person name="Clum A."/>
            <person name="Salamov A."/>
            <person name="Andreopoulos B."/>
            <person name="Cheng J.F."/>
            <person name="Woyke T."/>
            <person name="Pelin A."/>
            <person name="Henrissat B."/>
            <person name="Reynolds N.K."/>
            <person name="Benny G.L."/>
            <person name="Smith M.E."/>
            <person name="James T.Y."/>
            <person name="Grigoriev I.V."/>
        </authorList>
    </citation>
    <scope>NUCLEOTIDE SEQUENCE [LARGE SCALE GENOMIC DNA]</scope>
    <source>
        <strain evidence="2">RSA 468</strain>
    </source>
</reference>
<evidence type="ECO:0000313" key="2">
    <source>
        <dbReference type="Proteomes" id="UP000268162"/>
    </source>
</evidence>
<dbReference type="Proteomes" id="UP000268162">
    <property type="component" value="Unassembled WGS sequence"/>
</dbReference>
<name>A0A4V1J3Y2_9FUNG</name>